<dbReference type="RefSeq" id="WP_216352735.1">
    <property type="nucleotide sequence ID" value="NZ_FSRU01000002.1"/>
</dbReference>
<name>A0A1N6KWJ3_9BURK</name>
<keyword evidence="3" id="KW-1185">Reference proteome</keyword>
<reference evidence="2 3" key="1">
    <citation type="submission" date="2016-11" db="EMBL/GenBank/DDBJ databases">
        <authorList>
            <person name="Jaros S."/>
            <person name="Januszkiewicz K."/>
            <person name="Wedrychowicz H."/>
        </authorList>
    </citation>
    <scope>NUCLEOTIDE SEQUENCE [LARGE SCALE GENOMIC DNA]</scope>
    <source>
        <strain evidence="2 3">GAS95</strain>
    </source>
</reference>
<keyword evidence="1" id="KW-0732">Signal</keyword>
<evidence type="ECO:0000256" key="1">
    <source>
        <dbReference type="SAM" id="SignalP"/>
    </source>
</evidence>
<feature type="chain" id="PRO_5013133974" evidence="1">
    <location>
        <begin position="23"/>
        <end position="393"/>
    </location>
</feature>
<gene>
    <name evidence="2" type="ORF">SAMN05444165_5049</name>
</gene>
<evidence type="ECO:0000313" key="2">
    <source>
        <dbReference type="EMBL" id="SIO60924.1"/>
    </source>
</evidence>
<protein>
    <submittedName>
        <fullName evidence="2">Uncharacterized protein</fullName>
    </submittedName>
</protein>
<organism evidence="2 3">
    <name type="scientific">Paraburkholderia phenazinium</name>
    <dbReference type="NCBI Taxonomy" id="60549"/>
    <lineage>
        <taxon>Bacteria</taxon>
        <taxon>Pseudomonadati</taxon>
        <taxon>Pseudomonadota</taxon>
        <taxon>Betaproteobacteria</taxon>
        <taxon>Burkholderiales</taxon>
        <taxon>Burkholderiaceae</taxon>
        <taxon>Paraburkholderia</taxon>
    </lineage>
</organism>
<accession>A0A1N6KWJ3</accession>
<sequence>MLQTRFAMLALSLGALSTHAQADDLIAMHPGVMCTSADALSRLTLPGGDSRTHAAAPEPQTQSLAASGGCIDIKPGIKVTVQKAFKNTSVVTYRAPGAQTDQTFVIPNIDFAPAAGDRTQTAAAGVMQASVQVVTPAAPHAATPAAAQPVTLAATPTPPPAALHTTAASAATTPAIALAQGYRVAQRLPTADRAGTFLEILEDARITPELHKTLWQSAASADALPEGVSHAPLLNAQVQLVSAADTVLASRKLDYPLATLEAAPLHGLPASAWFLTIDETAPMGSYSGPATEMLVPAHSGLEPARYESAQGEAAPLVLARTGKADWKIVPPRSGAGATEEIEDVFCAPAVDGNNFVTTYRTYRFVDGKWQAASRQLQGLWESDRQFPARPDFP</sequence>
<evidence type="ECO:0000313" key="3">
    <source>
        <dbReference type="Proteomes" id="UP000185151"/>
    </source>
</evidence>
<dbReference type="Proteomes" id="UP000185151">
    <property type="component" value="Unassembled WGS sequence"/>
</dbReference>
<dbReference type="AlphaFoldDB" id="A0A1N6KWJ3"/>
<proteinExistence type="predicted"/>
<dbReference type="EMBL" id="FSRU01000002">
    <property type="protein sequence ID" value="SIO60924.1"/>
    <property type="molecule type" value="Genomic_DNA"/>
</dbReference>
<feature type="signal peptide" evidence="1">
    <location>
        <begin position="1"/>
        <end position="22"/>
    </location>
</feature>